<comment type="caution">
    <text evidence="3">The sequence shown here is derived from an EMBL/GenBank/DDBJ whole genome shotgun (WGS) entry which is preliminary data.</text>
</comment>
<dbReference type="Gene3D" id="3.40.50.1010">
    <property type="entry name" value="5'-nuclease"/>
    <property type="match status" value="1"/>
</dbReference>
<feature type="region of interest" description="Disordered" evidence="1">
    <location>
        <begin position="490"/>
        <end position="511"/>
    </location>
</feature>
<feature type="compositionally biased region" description="Polar residues" evidence="1">
    <location>
        <begin position="47"/>
        <end position="56"/>
    </location>
</feature>
<dbReference type="OrthoDB" id="2017974at2759"/>
<dbReference type="Gene3D" id="1.25.40.10">
    <property type="entry name" value="Tetratricopeptide repeat domain"/>
    <property type="match status" value="1"/>
</dbReference>
<dbReference type="InterPro" id="IPR011990">
    <property type="entry name" value="TPR-like_helical_dom_sf"/>
</dbReference>
<accession>A0A8H7BTS5</accession>
<feature type="compositionally biased region" description="Basic and acidic residues" evidence="1">
    <location>
        <begin position="502"/>
        <end position="511"/>
    </location>
</feature>
<dbReference type="GO" id="GO:0005697">
    <property type="term" value="C:telomerase holoenzyme complex"/>
    <property type="evidence" value="ECO:0007669"/>
    <property type="project" value="TreeGrafter"/>
</dbReference>
<organism evidence="3 4">
    <name type="scientific">Apophysomyces ossiformis</name>
    <dbReference type="NCBI Taxonomy" id="679940"/>
    <lineage>
        <taxon>Eukaryota</taxon>
        <taxon>Fungi</taxon>
        <taxon>Fungi incertae sedis</taxon>
        <taxon>Mucoromycota</taxon>
        <taxon>Mucoromycotina</taxon>
        <taxon>Mucoromycetes</taxon>
        <taxon>Mucorales</taxon>
        <taxon>Mucorineae</taxon>
        <taxon>Mucoraceae</taxon>
        <taxon>Apophysomyces</taxon>
    </lineage>
</organism>
<dbReference type="InterPro" id="IPR002716">
    <property type="entry name" value="PIN_dom"/>
</dbReference>
<feature type="compositionally biased region" description="Basic and acidic residues" evidence="1">
    <location>
        <begin position="7"/>
        <end position="23"/>
    </location>
</feature>
<dbReference type="CDD" id="cd09880">
    <property type="entry name" value="PIN_Smg5-6-like"/>
    <property type="match status" value="1"/>
</dbReference>
<dbReference type="Proteomes" id="UP000605846">
    <property type="component" value="Unassembled WGS sequence"/>
</dbReference>
<feature type="domain" description="PIN" evidence="2">
    <location>
        <begin position="1019"/>
        <end position="1153"/>
    </location>
</feature>
<protein>
    <recommendedName>
        <fullName evidence="2">PIN domain-containing protein</fullName>
    </recommendedName>
</protein>
<proteinExistence type="predicted"/>
<dbReference type="Pfam" id="PF13638">
    <property type="entry name" value="PIN_4"/>
    <property type="match status" value="1"/>
</dbReference>
<dbReference type="Pfam" id="PF10373">
    <property type="entry name" value="EST1_DNA_bind"/>
    <property type="match status" value="1"/>
</dbReference>
<evidence type="ECO:0000313" key="4">
    <source>
        <dbReference type="Proteomes" id="UP000605846"/>
    </source>
</evidence>
<name>A0A8H7BTS5_9FUNG</name>
<feature type="compositionally biased region" description="Polar residues" evidence="1">
    <location>
        <begin position="69"/>
        <end position="82"/>
    </location>
</feature>
<dbReference type="SUPFAM" id="SSF88723">
    <property type="entry name" value="PIN domain-like"/>
    <property type="match status" value="1"/>
</dbReference>
<dbReference type="InterPro" id="IPR045153">
    <property type="entry name" value="Est1/Ebs1-like"/>
</dbReference>
<dbReference type="InterPro" id="IPR029060">
    <property type="entry name" value="PIN-like_dom_sf"/>
</dbReference>
<dbReference type="InterPro" id="IPR018834">
    <property type="entry name" value="DNA/RNA-bd_Est1-type"/>
</dbReference>
<gene>
    <name evidence="3" type="ORF">EC973_007819</name>
</gene>
<dbReference type="PANTHER" id="PTHR15696">
    <property type="entry name" value="SMG-7 SUPPRESSOR WITH MORPHOLOGICAL EFFECT ON GENITALIA PROTEIN 7"/>
    <property type="match status" value="1"/>
</dbReference>
<dbReference type="SMART" id="SM00670">
    <property type="entry name" value="PINc"/>
    <property type="match status" value="1"/>
</dbReference>
<reference evidence="3" key="1">
    <citation type="submission" date="2020-01" db="EMBL/GenBank/DDBJ databases">
        <title>Genome Sequencing of Three Apophysomyces-Like Fungal Strains Confirms a Novel Fungal Genus in the Mucoromycota with divergent Burkholderia-like Endosymbiotic Bacteria.</title>
        <authorList>
            <person name="Stajich J.E."/>
            <person name="Macias A.M."/>
            <person name="Carter-House D."/>
            <person name="Lovett B."/>
            <person name="Kasson L.R."/>
            <person name="Berry K."/>
            <person name="Grigoriev I."/>
            <person name="Chang Y."/>
            <person name="Spatafora J."/>
            <person name="Kasson M.T."/>
        </authorList>
    </citation>
    <scope>NUCLEOTIDE SEQUENCE</scope>
    <source>
        <strain evidence="3">NRRL A-21654</strain>
    </source>
</reference>
<dbReference type="EMBL" id="JABAYA010000060">
    <property type="protein sequence ID" value="KAF7727303.1"/>
    <property type="molecule type" value="Genomic_DNA"/>
</dbReference>
<feature type="compositionally biased region" description="Basic residues" evidence="1">
    <location>
        <begin position="492"/>
        <end position="501"/>
    </location>
</feature>
<feature type="compositionally biased region" description="Polar residues" evidence="1">
    <location>
        <begin position="24"/>
        <end position="35"/>
    </location>
</feature>
<dbReference type="AlphaFoldDB" id="A0A8H7BTS5"/>
<dbReference type="GO" id="GO:0070034">
    <property type="term" value="F:telomerase RNA binding"/>
    <property type="evidence" value="ECO:0007669"/>
    <property type="project" value="TreeGrafter"/>
</dbReference>
<dbReference type="GO" id="GO:0004540">
    <property type="term" value="F:RNA nuclease activity"/>
    <property type="evidence" value="ECO:0007669"/>
    <property type="project" value="UniProtKB-ARBA"/>
</dbReference>
<dbReference type="GO" id="GO:0000184">
    <property type="term" value="P:nuclear-transcribed mRNA catabolic process, nonsense-mediated decay"/>
    <property type="evidence" value="ECO:0007669"/>
    <property type="project" value="TreeGrafter"/>
</dbReference>
<sequence length="1173" mass="134889">MSRYSARKTDRTASSRRFNDDYSRNTSQHETQSRQLFDPFSDHPITFNANQGSSRRSYMAQHREGLLRNISNAPSEKPSTGTRRLWQPTDDQPKPALVATKTPACEESKPVPTVRDQHKKKIKAAFADLQAIEAKIAEVTSDAKSLAFFCDTTTQTDDLPANMRYREGGQYLARSKVSRVSPAGLTETDLLLASEVWHKKIDLHIQLAEKYLDLIRLDYAFAEKKSLENLCWKRAVYSLVEQFRNALRTRTSKSVTEDDDDDDAADECMELPVLTETGMTFMKISEDSDDEEKEKKVIPTTEIAMLKRHFGEFLDKADEFYRQLAMMLRDLDEQESDNAAQFMDDVERHLQEWRRTKRLKWYKCIPNRGDIARYRWLYVAGTGDGSEKDNPEQRSAIRRAHAEAWQWYTLGIWLMPATGKLYFHLSLLMHDLSGDREANVTDEMHKLYYSMRSLIVRRNGFLNAREGMIVLFENNRRWIKKYLEAIQQNQRKTSKTRRKEPKRQEKETEQTVKDADAIVGLFIRLHGMMFTKIELDQFAHVKRRFFDALFPVTRPSSVPEDTQAEETSPDRLTGSQLFWFEAAILCLSSLYSYDYSSSKLFKLTCYNNKRIFFSADRTEQDRNSLAENSNGQSKEDVINYGLLLDELKENILFAYDMDLMCQIAVELFKRFCHPDIPAATTPALRELYDIPTSFRENLGFLFKPRERSDLTNESPSGVDNEPWMIYIELVLQWMTLSGICIRHSEDCEVNSLWEALVGNINTNSTSAAEATSMISPAFWSLLMEFLNKLLHSLPDDLKYGIIDYHLMEEDICDSEIAYARLISKVLGHRPELPEERHLRGVGWIDDATGKILKLIPQVTVERPEALSISDISIRRKAKILDYGFILARQMAPLIYYDPVQEGFVVTKNVQEAGGQPCPSESYVAQEVSNLEDHEGDTLTPSLIEMDDDVLLSKDTDTVDDEDENDDMLTQLKKRREQLQLMLTSAAKDHTRDYHKMPNRMREREARLNYLRDRVVPGKTVLVLDTNCFIGHLDHVKRLIASAKWLIVVPLVVITELDGLCGNSSQLGTVAKGALELIEQTLSLKQRTNALRIQTSHNNFMYDISIRSEQFIFGETDKNLDDLVLSACLWWIKPSDRQTVAPVCLVTGDRNLSVKARARDVEVVPVSGIMRLTQ</sequence>
<keyword evidence="4" id="KW-1185">Reference proteome</keyword>
<dbReference type="SUPFAM" id="SSF48452">
    <property type="entry name" value="TPR-like"/>
    <property type="match status" value="1"/>
</dbReference>
<evidence type="ECO:0000259" key="2">
    <source>
        <dbReference type="SMART" id="SM00670"/>
    </source>
</evidence>
<evidence type="ECO:0000256" key="1">
    <source>
        <dbReference type="SAM" id="MobiDB-lite"/>
    </source>
</evidence>
<feature type="region of interest" description="Disordered" evidence="1">
    <location>
        <begin position="1"/>
        <end position="96"/>
    </location>
</feature>
<dbReference type="PANTHER" id="PTHR15696:SF0">
    <property type="entry name" value="TELOMERASE-BINDING PROTEIN EST1A"/>
    <property type="match status" value="1"/>
</dbReference>
<evidence type="ECO:0000313" key="3">
    <source>
        <dbReference type="EMBL" id="KAF7727303.1"/>
    </source>
</evidence>
<dbReference type="GO" id="GO:0042162">
    <property type="term" value="F:telomeric DNA binding"/>
    <property type="evidence" value="ECO:0007669"/>
    <property type="project" value="TreeGrafter"/>
</dbReference>